<evidence type="ECO:0000259" key="1">
    <source>
        <dbReference type="Pfam" id="PF02129"/>
    </source>
</evidence>
<dbReference type="PANTHER" id="PTHR43358:SF4">
    <property type="entry name" value="ALPHA_BETA HYDROLASE FOLD-1 DOMAIN-CONTAINING PROTEIN"/>
    <property type="match status" value="1"/>
</dbReference>
<comment type="caution">
    <text evidence="2">The sequence shown here is derived from an EMBL/GenBank/DDBJ whole genome shotgun (WGS) entry which is preliminary data.</text>
</comment>
<evidence type="ECO:0000313" key="2">
    <source>
        <dbReference type="EMBL" id="CAG7657408.1"/>
    </source>
</evidence>
<dbReference type="InterPro" id="IPR000383">
    <property type="entry name" value="Xaa-Pro-like_dom"/>
</dbReference>
<dbReference type="EMBL" id="CAJVCE010000035">
    <property type="protein sequence ID" value="CAG7657408.1"/>
    <property type="molecule type" value="Genomic_DNA"/>
</dbReference>
<dbReference type="Proteomes" id="UP000730618">
    <property type="component" value="Unassembled WGS sequence"/>
</dbReference>
<dbReference type="RefSeq" id="WP_230415660.1">
    <property type="nucleotide sequence ID" value="NZ_CAJVCE010000035.1"/>
</dbReference>
<reference evidence="2 3" key="1">
    <citation type="submission" date="2021-06" db="EMBL/GenBank/DDBJ databases">
        <authorList>
            <person name="Criscuolo A."/>
        </authorList>
    </citation>
    <scope>NUCLEOTIDE SEQUENCE [LARGE SCALE GENOMIC DNA]</scope>
    <source>
        <strain evidence="3">CIP 111802</strain>
    </source>
</reference>
<organism evidence="2 3">
    <name type="scientific">Paenibacillus allorhizosphaerae</name>
    <dbReference type="NCBI Taxonomy" id="2849866"/>
    <lineage>
        <taxon>Bacteria</taxon>
        <taxon>Bacillati</taxon>
        <taxon>Bacillota</taxon>
        <taxon>Bacilli</taxon>
        <taxon>Bacillales</taxon>
        <taxon>Paenibacillaceae</taxon>
        <taxon>Paenibacillus</taxon>
    </lineage>
</organism>
<dbReference type="Pfam" id="PF02129">
    <property type="entry name" value="Peptidase_S15"/>
    <property type="match status" value="1"/>
</dbReference>
<dbReference type="InterPro" id="IPR052920">
    <property type="entry name" value="DNA-binding_regulatory"/>
</dbReference>
<sequence length="320" mass="36292">MMRPTPAISRAPRRRSGRLHIKPWLWTLLGLILVVILACGGVSTYVGWKLTHTTPKPLDDSPDRHGLVFDQIQFESRQDRLQLKGWYLPGKPTEDSTIRKPNIIMAHGYDNNRLQKKAEALNLAKELVDRGYNVMMFDFRHSGESEGSLTSVGYFEKNDLLGAVDWMKANHPGTIALLGFSMGASTSLMAAAEEPSVSGIVADSPFNHLGRYLEENLPVWSHLPNFPFTPMIMAILPRLIDMDPNQVDVLSAVDRVYPRPVLFIHSTGDASIPYQNSESMWEKHKDKFQLWKPANEGHARSYPAYKQEYLEKITRFFEGL</sequence>
<dbReference type="PANTHER" id="PTHR43358">
    <property type="entry name" value="ALPHA/BETA-HYDROLASE"/>
    <property type="match status" value="1"/>
</dbReference>
<accession>A0ABM8VTG9</accession>
<protein>
    <recommendedName>
        <fullName evidence="1">Xaa-Pro dipeptidyl-peptidase-like domain-containing protein</fullName>
    </recommendedName>
</protein>
<feature type="domain" description="Xaa-Pro dipeptidyl-peptidase-like" evidence="1">
    <location>
        <begin position="89"/>
        <end position="216"/>
    </location>
</feature>
<evidence type="ECO:0000313" key="3">
    <source>
        <dbReference type="Proteomes" id="UP000730618"/>
    </source>
</evidence>
<gene>
    <name evidence="2" type="ORF">PAECIP111802_06716</name>
</gene>
<name>A0ABM8VTG9_9BACL</name>
<proteinExistence type="predicted"/>
<keyword evidence="3" id="KW-1185">Reference proteome</keyword>